<evidence type="ECO:0000313" key="1">
    <source>
        <dbReference type="EMBL" id="GAG21856.1"/>
    </source>
</evidence>
<accession>X0XA75</accession>
<sequence length="34" mass="4128">EKDRNFIFPPTNRSTFTYPTEEYIKVENHIKLAK</sequence>
<proteinExistence type="predicted"/>
<protein>
    <submittedName>
        <fullName evidence="1">Uncharacterized protein</fullName>
    </submittedName>
</protein>
<dbReference type="AlphaFoldDB" id="X0XA75"/>
<feature type="non-terminal residue" evidence="1">
    <location>
        <position position="1"/>
    </location>
</feature>
<comment type="caution">
    <text evidence="1">The sequence shown here is derived from an EMBL/GenBank/DDBJ whole genome shotgun (WGS) entry which is preliminary data.</text>
</comment>
<name>X0XA75_9ZZZZ</name>
<organism evidence="1">
    <name type="scientific">marine sediment metagenome</name>
    <dbReference type="NCBI Taxonomy" id="412755"/>
    <lineage>
        <taxon>unclassified sequences</taxon>
        <taxon>metagenomes</taxon>
        <taxon>ecological metagenomes</taxon>
    </lineage>
</organism>
<dbReference type="EMBL" id="BARS01034403">
    <property type="protein sequence ID" value="GAG21856.1"/>
    <property type="molecule type" value="Genomic_DNA"/>
</dbReference>
<gene>
    <name evidence="1" type="ORF">S01H1_53152</name>
</gene>
<reference evidence="1" key="1">
    <citation type="journal article" date="2014" name="Front. Microbiol.">
        <title>High frequency of phylogenetically diverse reductive dehalogenase-homologous genes in deep subseafloor sedimentary metagenomes.</title>
        <authorList>
            <person name="Kawai M."/>
            <person name="Futagami T."/>
            <person name="Toyoda A."/>
            <person name="Takaki Y."/>
            <person name="Nishi S."/>
            <person name="Hori S."/>
            <person name="Arai W."/>
            <person name="Tsubouchi T."/>
            <person name="Morono Y."/>
            <person name="Uchiyama I."/>
            <person name="Ito T."/>
            <person name="Fujiyama A."/>
            <person name="Inagaki F."/>
            <person name="Takami H."/>
        </authorList>
    </citation>
    <scope>NUCLEOTIDE SEQUENCE</scope>
    <source>
        <strain evidence="1">Expedition CK06-06</strain>
    </source>
</reference>